<reference evidence="11" key="2">
    <citation type="submission" date="2021-08" db="EMBL/GenBank/DDBJ databases">
        <authorList>
            <person name="Dalcin Martins P."/>
        </authorList>
    </citation>
    <scope>NUCLEOTIDE SEQUENCE</scope>
    <source>
        <strain evidence="11">MAG_39</strain>
    </source>
</reference>
<evidence type="ECO:0000256" key="8">
    <source>
        <dbReference type="SAM" id="Phobius"/>
    </source>
</evidence>
<evidence type="ECO:0000256" key="5">
    <source>
        <dbReference type="ARBA" id="ARBA00023136"/>
    </source>
</evidence>
<dbReference type="GO" id="GO:0004713">
    <property type="term" value="F:protein tyrosine kinase activity"/>
    <property type="evidence" value="ECO:0007669"/>
    <property type="project" value="TreeGrafter"/>
</dbReference>
<evidence type="ECO:0000259" key="9">
    <source>
        <dbReference type="Pfam" id="PF02706"/>
    </source>
</evidence>
<dbReference type="GO" id="GO:0005886">
    <property type="term" value="C:plasma membrane"/>
    <property type="evidence" value="ECO:0007669"/>
    <property type="project" value="UniProtKB-SubCell"/>
</dbReference>
<dbReference type="InterPro" id="IPR032807">
    <property type="entry name" value="GNVR"/>
</dbReference>
<evidence type="ECO:0000256" key="2">
    <source>
        <dbReference type="ARBA" id="ARBA00022475"/>
    </source>
</evidence>
<feature type="domain" description="Polysaccharide chain length determinant N-terminal" evidence="9">
    <location>
        <begin position="37"/>
        <end position="135"/>
    </location>
</feature>
<feature type="domain" description="Tyrosine-protein kinase G-rich" evidence="10">
    <location>
        <begin position="323"/>
        <end position="394"/>
    </location>
</feature>
<reference evidence="11" key="1">
    <citation type="journal article" date="2021" name="bioRxiv">
        <title>Unraveling nitrogen, sulfur and carbon metabolic pathways and microbial community transcriptional responses to substrate deprivation and toxicity stresses in a bioreactor mimicking anoxic brackish coastal sediment conditions.</title>
        <authorList>
            <person name="Martins P.D."/>
            <person name="Echeveste M.J."/>
            <person name="Arshad A."/>
            <person name="Kurth J."/>
            <person name="Ouboter H."/>
            <person name="Jetten M.S.M."/>
            <person name="Welte C.U."/>
        </authorList>
    </citation>
    <scope>NUCLEOTIDE SEQUENCE</scope>
    <source>
        <strain evidence="11">MAG_39</strain>
    </source>
</reference>
<keyword evidence="2" id="KW-1003">Cell membrane</keyword>
<accession>A0A953M3Y6</accession>
<feature type="transmembrane region" description="Helical" evidence="8">
    <location>
        <begin position="96"/>
        <end position="113"/>
    </location>
</feature>
<sequence>MQDQKENLTINEERSSRQDPYVRSGSGQLHVNLSQGDDINLLDLLIVLAKRKRLIIGITLGAAVVTAIISLIMTPIYRAETKILPPQQQASMASQMLSQLGAAAGLAGSSLGIKNPNDMYIEILRSRQILDRMIERFNLIEAYRTKSRENVRIFLMSALSVRDNKKSGIITVSVEDKDPQKAAEMANAFVEELRSFTKGLAVTEAAQRRFFFEEQLKDTKAALIRAEEAMKGFQERTGAVKIDAQASAVIEGISQLRAQIAAKEVQVRVMRTYATAQNPAIQRAEEELKELREQLGRLESKNTGHNTIVPTGSIPSVGTEYARKMRDLKFNETLYELLLKQYEVAKLDEARDATLIQVIDKAVQPEKRVKPKRRQMVMVALVTGFFLSIFAAFFIEYKEKASSDPENKERFDVLRKYVSF</sequence>
<feature type="compositionally biased region" description="Basic and acidic residues" evidence="7">
    <location>
        <begin position="1"/>
        <end position="17"/>
    </location>
</feature>
<evidence type="ECO:0000313" key="11">
    <source>
        <dbReference type="EMBL" id="MBZ0158527.1"/>
    </source>
</evidence>
<keyword evidence="5 8" id="KW-0472">Membrane</keyword>
<evidence type="ECO:0000256" key="3">
    <source>
        <dbReference type="ARBA" id="ARBA00022692"/>
    </source>
</evidence>
<dbReference type="EMBL" id="JAIOIV010000158">
    <property type="protein sequence ID" value="MBZ0158527.1"/>
    <property type="molecule type" value="Genomic_DNA"/>
</dbReference>
<organism evidence="11 12">
    <name type="scientific">Candidatus Nitrobium versatile</name>
    <dbReference type="NCBI Taxonomy" id="2884831"/>
    <lineage>
        <taxon>Bacteria</taxon>
        <taxon>Pseudomonadati</taxon>
        <taxon>Nitrospirota</taxon>
        <taxon>Nitrospiria</taxon>
        <taxon>Nitrospirales</taxon>
        <taxon>Nitrospiraceae</taxon>
        <taxon>Candidatus Nitrobium</taxon>
    </lineage>
</organism>
<comment type="subcellular location">
    <subcellularLocation>
        <location evidence="1">Cell membrane</location>
        <topology evidence="1">Multi-pass membrane protein</topology>
    </subcellularLocation>
</comment>
<dbReference type="Pfam" id="PF02706">
    <property type="entry name" value="Wzz"/>
    <property type="match status" value="1"/>
</dbReference>
<evidence type="ECO:0000259" key="10">
    <source>
        <dbReference type="Pfam" id="PF13807"/>
    </source>
</evidence>
<keyword evidence="6" id="KW-0175">Coiled coil</keyword>
<evidence type="ECO:0000256" key="1">
    <source>
        <dbReference type="ARBA" id="ARBA00004651"/>
    </source>
</evidence>
<dbReference type="PANTHER" id="PTHR32309:SF13">
    <property type="entry name" value="FERRIC ENTEROBACTIN TRANSPORT PROTEIN FEPE"/>
    <property type="match status" value="1"/>
</dbReference>
<feature type="transmembrane region" description="Helical" evidence="8">
    <location>
        <begin position="54"/>
        <end position="76"/>
    </location>
</feature>
<gene>
    <name evidence="11" type="ORF">K8I29_20210</name>
</gene>
<dbReference type="Proteomes" id="UP000705867">
    <property type="component" value="Unassembled WGS sequence"/>
</dbReference>
<feature type="transmembrane region" description="Helical" evidence="8">
    <location>
        <begin position="376"/>
        <end position="395"/>
    </location>
</feature>
<keyword evidence="4 8" id="KW-1133">Transmembrane helix</keyword>
<protein>
    <recommendedName>
        <fullName evidence="13">Lipopolysaccharide biosynthesis protein</fullName>
    </recommendedName>
</protein>
<dbReference type="Pfam" id="PF13807">
    <property type="entry name" value="GNVR"/>
    <property type="match status" value="1"/>
</dbReference>
<evidence type="ECO:0000256" key="7">
    <source>
        <dbReference type="SAM" id="MobiDB-lite"/>
    </source>
</evidence>
<comment type="caution">
    <text evidence="11">The sequence shown here is derived from an EMBL/GenBank/DDBJ whole genome shotgun (WGS) entry which is preliminary data.</text>
</comment>
<feature type="region of interest" description="Disordered" evidence="7">
    <location>
        <begin position="1"/>
        <end position="24"/>
    </location>
</feature>
<evidence type="ECO:0000256" key="4">
    <source>
        <dbReference type="ARBA" id="ARBA00022989"/>
    </source>
</evidence>
<dbReference type="PANTHER" id="PTHR32309">
    <property type="entry name" value="TYROSINE-PROTEIN KINASE"/>
    <property type="match status" value="1"/>
</dbReference>
<evidence type="ECO:0008006" key="13">
    <source>
        <dbReference type="Google" id="ProtNLM"/>
    </source>
</evidence>
<evidence type="ECO:0000313" key="12">
    <source>
        <dbReference type="Proteomes" id="UP000705867"/>
    </source>
</evidence>
<dbReference type="AlphaFoldDB" id="A0A953M3Y6"/>
<feature type="coiled-coil region" evidence="6">
    <location>
        <begin position="274"/>
        <end position="301"/>
    </location>
</feature>
<dbReference type="InterPro" id="IPR050445">
    <property type="entry name" value="Bact_polysacc_biosynth/exp"/>
</dbReference>
<name>A0A953M3Y6_9BACT</name>
<dbReference type="InterPro" id="IPR003856">
    <property type="entry name" value="LPS_length_determ_N"/>
</dbReference>
<keyword evidence="3 8" id="KW-0812">Transmembrane</keyword>
<evidence type="ECO:0000256" key="6">
    <source>
        <dbReference type="SAM" id="Coils"/>
    </source>
</evidence>
<proteinExistence type="predicted"/>